<keyword evidence="3" id="KW-1185">Reference proteome</keyword>
<evidence type="ECO:0000256" key="1">
    <source>
        <dbReference type="SAM" id="Coils"/>
    </source>
</evidence>
<dbReference type="Proteomes" id="UP000692954">
    <property type="component" value="Unassembled WGS sequence"/>
</dbReference>
<keyword evidence="1" id="KW-0175">Coiled coil</keyword>
<protein>
    <submittedName>
        <fullName evidence="2">Uncharacterized protein</fullName>
    </submittedName>
</protein>
<proteinExistence type="predicted"/>
<accession>A0A8S1PP80</accession>
<sequence length="249" mass="29593">MNVQINYLHQRAQTETKSQGLTQSFENLDSSSLKEDLNKSIELGRKKRKQLTFENPEFQIKQDIEDEKQNIKVQTLIRRGLADALKIQDLLKLKITAKDTNNPIQSLFRWFMLILYKENPELYNWTEFRKQVLEKNNGQDLRNRLGYQSVIHITAIEGEKTRYLLNLRKKIIEQNSKPEEVQYVLVKIFDIIEIVYKIHEHARKINQLVDDLLKQENIIKQYINEIEKVNQNIQEAKSNLKKIGKQVFE</sequence>
<dbReference type="EMBL" id="CAJJDN010000083">
    <property type="protein sequence ID" value="CAD8104846.1"/>
    <property type="molecule type" value="Genomic_DNA"/>
</dbReference>
<dbReference type="AlphaFoldDB" id="A0A8S1PP80"/>
<comment type="caution">
    <text evidence="2">The sequence shown here is derived from an EMBL/GenBank/DDBJ whole genome shotgun (WGS) entry which is preliminary data.</text>
</comment>
<evidence type="ECO:0000313" key="2">
    <source>
        <dbReference type="EMBL" id="CAD8104846.1"/>
    </source>
</evidence>
<dbReference type="OrthoDB" id="292247at2759"/>
<feature type="coiled-coil region" evidence="1">
    <location>
        <begin position="205"/>
        <end position="246"/>
    </location>
</feature>
<name>A0A8S1PP80_9CILI</name>
<reference evidence="2" key="1">
    <citation type="submission" date="2021-01" db="EMBL/GenBank/DDBJ databases">
        <authorList>
            <consortium name="Genoscope - CEA"/>
            <person name="William W."/>
        </authorList>
    </citation>
    <scope>NUCLEOTIDE SEQUENCE</scope>
</reference>
<organism evidence="2 3">
    <name type="scientific">Paramecium sonneborni</name>
    <dbReference type="NCBI Taxonomy" id="65129"/>
    <lineage>
        <taxon>Eukaryota</taxon>
        <taxon>Sar</taxon>
        <taxon>Alveolata</taxon>
        <taxon>Ciliophora</taxon>
        <taxon>Intramacronucleata</taxon>
        <taxon>Oligohymenophorea</taxon>
        <taxon>Peniculida</taxon>
        <taxon>Parameciidae</taxon>
        <taxon>Paramecium</taxon>
    </lineage>
</organism>
<evidence type="ECO:0000313" key="3">
    <source>
        <dbReference type="Proteomes" id="UP000692954"/>
    </source>
</evidence>
<gene>
    <name evidence="2" type="ORF">PSON_ATCC_30995.1.T0830049</name>
</gene>